<dbReference type="PANTHER" id="PTHR21540">
    <property type="entry name" value="RING FINGER AND SWIM DOMAIN-CONTAINING PROTEIN 2"/>
    <property type="match status" value="1"/>
</dbReference>
<gene>
    <name evidence="7" type="ORF">KOW79_010386</name>
</gene>
<dbReference type="PROSITE" id="PS50089">
    <property type="entry name" value="ZF_RING_2"/>
    <property type="match status" value="2"/>
</dbReference>
<dbReference type="OrthoDB" id="8062037at2759"/>
<feature type="domain" description="RING-type" evidence="6">
    <location>
        <begin position="63"/>
        <end position="117"/>
    </location>
</feature>
<evidence type="ECO:0000256" key="5">
    <source>
        <dbReference type="SAM" id="MobiDB-lite"/>
    </source>
</evidence>
<keyword evidence="8" id="KW-1185">Reference proteome</keyword>
<evidence type="ECO:0000313" key="7">
    <source>
        <dbReference type="EMBL" id="KAG7326985.1"/>
    </source>
</evidence>
<dbReference type="SMART" id="SM00184">
    <property type="entry name" value="RING"/>
    <property type="match status" value="2"/>
</dbReference>
<dbReference type="AlphaFoldDB" id="A0A9D3NTT0"/>
<dbReference type="CDD" id="cd16494">
    <property type="entry name" value="RING-CH-C4HC3_ZSWM2"/>
    <property type="match status" value="1"/>
</dbReference>
<evidence type="ECO:0000256" key="2">
    <source>
        <dbReference type="ARBA" id="ARBA00022771"/>
    </source>
</evidence>
<evidence type="ECO:0000259" key="6">
    <source>
        <dbReference type="PROSITE" id="PS50089"/>
    </source>
</evidence>
<sequence length="314" mass="35869">MSSLLALKEVATLQHVLDCFQPGLGERQILELLEHPYKMASAPSAPEDDGTVRQKGVSDDDICPICQEELIRKRLPVVYCRFGCGNNVHISCMKVWADHQSRSKKQESSINKCTVCSYYHLCGKCFKRSCHPQHSFAVRRKRNQSWQLMVESKKSLADNQEMCTNTNTGVMSQVVPEHVLKIFPEKHVLPGSRLLEPGMQCRLCFQSFRVGQQVKILPCQHKFHSDCIKMWLKQSICCPVDWHVIYNPLTWRGDDNKPICTSTRTSRAQIILTHQPSIVQRTRALGIDSTQSATPNSRESSSLQRRMEGSWRTQ</sequence>
<evidence type="ECO:0000256" key="1">
    <source>
        <dbReference type="ARBA" id="ARBA00022723"/>
    </source>
</evidence>
<feature type="region of interest" description="Disordered" evidence="5">
    <location>
        <begin position="283"/>
        <end position="314"/>
    </location>
</feature>
<organism evidence="7 8">
    <name type="scientific">Hemibagrus wyckioides</name>
    <dbReference type="NCBI Taxonomy" id="337641"/>
    <lineage>
        <taxon>Eukaryota</taxon>
        <taxon>Metazoa</taxon>
        <taxon>Chordata</taxon>
        <taxon>Craniata</taxon>
        <taxon>Vertebrata</taxon>
        <taxon>Euteleostomi</taxon>
        <taxon>Actinopterygii</taxon>
        <taxon>Neopterygii</taxon>
        <taxon>Teleostei</taxon>
        <taxon>Ostariophysi</taxon>
        <taxon>Siluriformes</taxon>
        <taxon>Bagridae</taxon>
        <taxon>Hemibagrus</taxon>
    </lineage>
</organism>
<dbReference type="PANTHER" id="PTHR21540:SF3">
    <property type="entry name" value="E3 UBIQUITIN-PROTEIN LIGASE ZSWIM2"/>
    <property type="match status" value="1"/>
</dbReference>
<dbReference type="EMBL" id="JAHKSW010000011">
    <property type="protein sequence ID" value="KAG7326985.1"/>
    <property type="molecule type" value="Genomic_DNA"/>
</dbReference>
<keyword evidence="2 4" id="KW-0863">Zinc-finger</keyword>
<proteinExistence type="predicted"/>
<dbReference type="InterPro" id="IPR013083">
    <property type="entry name" value="Znf_RING/FYVE/PHD"/>
</dbReference>
<feature type="domain" description="RING-type" evidence="6">
    <location>
        <begin position="201"/>
        <end position="241"/>
    </location>
</feature>
<feature type="compositionally biased region" description="Basic and acidic residues" evidence="5">
    <location>
        <begin position="305"/>
        <end position="314"/>
    </location>
</feature>
<dbReference type="SUPFAM" id="SSF57850">
    <property type="entry name" value="RING/U-box"/>
    <property type="match status" value="2"/>
</dbReference>
<evidence type="ECO:0000256" key="3">
    <source>
        <dbReference type="ARBA" id="ARBA00022833"/>
    </source>
</evidence>
<dbReference type="InterPro" id="IPR039903">
    <property type="entry name" value="Zswim2"/>
</dbReference>
<protein>
    <recommendedName>
        <fullName evidence="6">RING-type domain-containing protein</fullName>
    </recommendedName>
</protein>
<accession>A0A9D3NTT0</accession>
<dbReference type="Gene3D" id="3.30.40.10">
    <property type="entry name" value="Zinc/RING finger domain, C3HC4 (zinc finger)"/>
    <property type="match status" value="1"/>
</dbReference>
<dbReference type="GO" id="GO:0008270">
    <property type="term" value="F:zinc ion binding"/>
    <property type="evidence" value="ECO:0007669"/>
    <property type="project" value="UniProtKB-KW"/>
</dbReference>
<evidence type="ECO:0000313" key="8">
    <source>
        <dbReference type="Proteomes" id="UP000824219"/>
    </source>
</evidence>
<keyword evidence="1" id="KW-0479">Metal-binding</keyword>
<reference evidence="7 8" key="1">
    <citation type="submission" date="2021-06" db="EMBL/GenBank/DDBJ databases">
        <title>Chromosome-level genome assembly of the red-tail catfish (Hemibagrus wyckioides).</title>
        <authorList>
            <person name="Shao F."/>
        </authorList>
    </citation>
    <scope>NUCLEOTIDE SEQUENCE [LARGE SCALE GENOMIC DNA]</scope>
    <source>
        <strain evidence="7">EC202008001</strain>
        <tissue evidence="7">Blood</tissue>
    </source>
</reference>
<dbReference type="Pfam" id="PF13639">
    <property type="entry name" value="zf-RING_2"/>
    <property type="match status" value="1"/>
</dbReference>
<name>A0A9D3NTT0_9TELE</name>
<dbReference type="Proteomes" id="UP000824219">
    <property type="component" value="Linkage Group LG11"/>
</dbReference>
<keyword evidence="3" id="KW-0862">Zinc</keyword>
<dbReference type="InterPro" id="IPR001841">
    <property type="entry name" value="Znf_RING"/>
</dbReference>
<evidence type="ECO:0000256" key="4">
    <source>
        <dbReference type="PROSITE-ProRule" id="PRU00175"/>
    </source>
</evidence>
<feature type="compositionally biased region" description="Polar residues" evidence="5">
    <location>
        <begin position="288"/>
        <end position="304"/>
    </location>
</feature>
<comment type="caution">
    <text evidence="7">The sequence shown here is derived from an EMBL/GenBank/DDBJ whole genome shotgun (WGS) entry which is preliminary data.</text>
</comment>
<dbReference type="GO" id="GO:0061630">
    <property type="term" value="F:ubiquitin protein ligase activity"/>
    <property type="evidence" value="ECO:0007669"/>
    <property type="project" value="InterPro"/>
</dbReference>